<dbReference type="AlphaFoldDB" id="A0A941ALW9"/>
<dbReference type="Proteomes" id="UP000678228">
    <property type="component" value="Unassembled WGS sequence"/>
</dbReference>
<comment type="function">
    <text evidence="13 14">Fluoride-specific ion channel. Important for reducing fluoride concentration in the cell, thus reducing its toxicity.</text>
</comment>
<proteinExistence type="inferred from homology"/>
<dbReference type="GO" id="GO:0005886">
    <property type="term" value="C:plasma membrane"/>
    <property type="evidence" value="ECO:0007669"/>
    <property type="project" value="UniProtKB-SubCell"/>
</dbReference>
<evidence type="ECO:0000256" key="11">
    <source>
        <dbReference type="ARBA" id="ARBA00035120"/>
    </source>
</evidence>
<feature type="binding site" evidence="14">
    <location>
        <position position="81"/>
    </location>
    <ligand>
        <name>Na(+)</name>
        <dbReference type="ChEBI" id="CHEBI:29101"/>
        <note>structural</note>
    </ligand>
</feature>
<dbReference type="EMBL" id="JAGKSQ010000001">
    <property type="protein sequence ID" value="MBP3949855.1"/>
    <property type="molecule type" value="Genomic_DNA"/>
</dbReference>
<evidence type="ECO:0000256" key="9">
    <source>
        <dbReference type="ARBA" id="ARBA00023136"/>
    </source>
</evidence>
<evidence type="ECO:0000256" key="8">
    <source>
        <dbReference type="ARBA" id="ARBA00023065"/>
    </source>
</evidence>
<evidence type="ECO:0000313" key="15">
    <source>
        <dbReference type="EMBL" id="MBP3949855.1"/>
    </source>
</evidence>
<dbReference type="PANTHER" id="PTHR28259:SF16">
    <property type="entry name" value="FLUORIDE-SPECIFIC ION CHANNEL FLUC 2"/>
    <property type="match status" value="1"/>
</dbReference>
<keyword evidence="16" id="KW-1185">Reference proteome</keyword>
<keyword evidence="5 14" id="KW-0479">Metal-binding</keyword>
<evidence type="ECO:0000256" key="10">
    <source>
        <dbReference type="ARBA" id="ARBA00023303"/>
    </source>
</evidence>
<dbReference type="PANTHER" id="PTHR28259">
    <property type="entry name" value="FLUORIDE EXPORT PROTEIN 1-RELATED"/>
    <property type="match status" value="1"/>
</dbReference>
<evidence type="ECO:0000256" key="6">
    <source>
        <dbReference type="ARBA" id="ARBA00022989"/>
    </source>
</evidence>
<keyword evidence="7 14" id="KW-0915">Sodium</keyword>
<keyword evidence="6 14" id="KW-1133">Transmembrane helix</keyword>
<dbReference type="Pfam" id="PF02537">
    <property type="entry name" value="CRCB"/>
    <property type="match status" value="1"/>
</dbReference>
<comment type="subcellular location">
    <subcellularLocation>
        <location evidence="1 14">Cell membrane</location>
        <topology evidence="1 14">Multi-pass membrane protein</topology>
    </subcellularLocation>
</comment>
<keyword evidence="8 14" id="KW-0406">Ion transport</keyword>
<evidence type="ECO:0000256" key="12">
    <source>
        <dbReference type="ARBA" id="ARBA00035585"/>
    </source>
</evidence>
<feature type="transmembrane region" description="Helical" evidence="14">
    <location>
        <begin position="6"/>
        <end position="25"/>
    </location>
</feature>
<reference evidence="15" key="1">
    <citation type="submission" date="2021-03" db="EMBL/GenBank/DDBJ databases">
        <title>Bacillus suaedae sp. nov., isolated from Suaeda aralocaspica.</title>
        <authorList>
            <person name="Lei R.F.R."/>
        </authorList>
    </citation>
    <scope>NUCLEOTIDE SEQUENCE</scope>
    <source>
        <strain evidence="15">YZJH907-2</strain>
    </source>
</reference>
<evidence type="ECO:0000256" key="3">
    <source>
        <dbReference type="ARBA" id="ARBA00022475"/>
    </source>
</evidence>
<protein>
    <recommendedName>
        <fullName evidence="14">Fluoride-specific ion channel FluC</fullName>
    </recommendedName>
</protein>
<dbReference type="GO" id="GO:0062054">
    <property type="term" value="F:fluoride channel activity"/>
    <property type="evidence" value="ECO:0007669"/>
    <property type="project" value="UniProtKB-UniRule"/>
</dbReference>
<dbReference type="InterPro" id="IPR003691">
    <property type="entry name" value="FluC"/>
</dbReference>
<keyword evidence="10 14" id="KW-0407">Ion channel</keyword>
<evidence type="ECO:0000256" key="13">
    <source>
        <dbReference type="ARBA" id="ARBA00049940"/>
    </source>
</evidence>
<comment type="activity regulation">
    <text evidence="14">Na(+) is not transported, but it plays an essential structural role and its presence is essential for fluoride channel function.</text>
</comment>
<dbReference type="HAMAP" id="MF_00454">
    <property type="entry name" value="FluC"/>
    <property type="match status" value="1"/>
</dbReference>
<dbReference type="GO" id="GO:0046872">
    <property type="term" value="F:metal ion binding"/>
    <property type="evidence" value="ECO:0007669"/>
    <property type="project" value="UniProtKB-KW"/>
</dbReference>
<evidence type="ECO:0000256" key="5">
    <source>
        <dbReference type="ARBA" id="ARBA00022723"/>
    </source>
</evidence>
<gene>
    <name evidence="14 15" type="primary">crcB</name>
    <name evidence="14" type="synonym">fluC</name>
    <name evidence="15" type="ORF">J7W16_01830</name>
</gene>
<dbReference type="GO" id="GO:0140114">
    <property type="term" value="P:cellular detoxification of fluoride"/>
    <property type="evidence" value="ECO:0007669"/>
    <property type="project" value="UniProtKB-UniRule"/>
</dbReference>
<dbReference type="NCBIfam" id="TIGR00494">
    <property type="entry name" value="crcB"/>
    <property type="match status" value="1"/>
</dbReference>
<name>A0A941ALW9_9BACI</name>
<evidence type="ECO:0000313" key="16">
    <source>
        <dbReference type="Proteomes" id="UP000678228"/>
    </source>
</evidence>
<evidence type="ECO:0000256" key="4">
    <source>
        <dbReference type="ARBA" id="ARBA00022692"/>
    </source>
</evidence>
<organism evidence="15 16">
    <name type="scientific">Halalkalibacter suaedae</name>
    <dbReference type="NCBI Taxonomy" id="2822140"/>
    <lineage>
        <taxon>Bacteria</taxon>
        <taxon>Bacillati</taxon>
        <taxon>Bacillota</taxon>
        <taxon>Bacilli</taxon>
        <taxon>Bacillales</taxon>
        <taxon>Bacillaceae</taxon>
        <taxon>Halalkalibacter</taxon>
    </lineage>
</organism>
<feature type="transmembrane region" description="Helical" evidence="14">
    <location>
        <begin position="102"/>
        <end position="124"/>
    </location>
</feature>
<accession>A0A941ALW9</accession>
<feature type="transmembrane region" description="Helical" evidence="14">
    <location>
        <begin position="68"/>
        <end position="90"/>
    </location>
</feature>
<feature type="binding site" evidence="14">
    <location>
        <position position="78"/>
    </location>
    <ligand>
        <name>Na(+)</name>
        <dbReference type="ChEBI" id="CHEBI:29101"/>
        <note>structural</note>
    </ligand>
</feature>
<feature type="transmembrane region" description="Helical" evidence="14">
    <location>
        <begin position="32"/>
        <end position="56"/>
    </location>
</feature>
<comment type="catalytic activity">
    <reaction evidence="12">
        <text>fluoride(in) = fluoride(out)</text>
        <dbReference type="Rhea" id="RHEA:76159"/>
        <dbReference type="ChEBI" id="CHEBI:17051"/>
    </reaction>
    <physiologicalReaction direction="left-to-right" evidence="12">
        <dbReference type="Rhea" id="RHEA:76160"/>
    </physiologicalReaction>
</comment>
<evidence type="ECO:0000256" key="1">
    <source>
        <dbReference type="ARBA" id="ARBA00004651"/>
    </source>
</evidence>
<dbReference type="RefSeq" id="WP_210595220.1">
    <property type="nucleotide sequence ID" value="NZ_JAGKSQ010000001.1"/>
</dbReference>
<comment type="similarity">
    <text evidence="11 14">Belongs to the fluoride channel Fluc/FEX (TC 1.A.43) family.</text>
</comment>
<keyword evidence="4 14" id="KW-0812">Transmembrane</keyword>
<keyword evidence="2 14" id="KW-0813">Transport</keyword>
<sequence length="126" mass="13826">MNYFLLAMGGAIGAIARYLIGLALVKKSPISFIPIAMLSVNLLGSLGLGVFYGQFYGEIPRGTYTDPFFLVFGLGFFGAFTTFSSFSVEAAMLYQQKQWKKLYLYVGLSIFGSITCFLCSFLILSS</sequence>
<evidence type="ECO:0000256" key="7">
    <source>
        <dbReference type="ARBA" id="ARBA00023053"/>
    </source>
</evidence>
<keyword evidence="3 14" id="KW-1003">Cell membrane</keyword>
<comment type="caution">
    <text evidence="15">The sequence shown here is derived from an EMBL/GenBank/DDBJ whole genome shotgun (WGS) entry which is preliminary data.</text>
</comment>
<evidence type="ECO:0000256" key="2">
    <source>
        <dbReference type="ARBA" id="ARBA00022448"/>
    </source>
</evidence>
<evidence type="ECO:0000256" key="14">
    <source>
        <dbReference type="HAMAP-Rule" id="MF_00454"/>
    </source>
</evidence>
<keyword evidence="9 14" id="KW-0472">Membrane</keyword>